<proteinExistence type="predicted"/>
<gene>
    <name evidence="2" type="ORF">R3P38DRAFT_2845234</name>
</gene>
<dbReference type="Gene3D" id="3.30.710.10">
    <property type="entry name" value="Potassium Channel Kv1.1, Chain A"/>
    <property type="match status" value="1"/>
</dbReference>
<dbReference type="Pfam" id="PF00651">
    <property type="entry name" value="BTB"/>
    <property type="match status" value="1"/>
</dbReference>
<sequence>MSHSFDEQAPAKRQRLEAETSITRSSTWHLDGSVVLQAESTQFRVHWSVLSLNSTFFQELQGLPQPLDEQKVEGCPVVELQDSAIDVQRLLDVLYSPLKFGESKLRLSLIGSIIRLGRKYDFKDLLAAAVDRLTYENPQTLGEYEKLKKNDSGAYATTKYILYKGMLLDVIILAHENGLFTLLPCAYLRLFLYTPLETMIEGIDGPYGRVELSVEQQKICVAAKRKIMEVQWRDPDVWSWFSSGFGAQDCTSRTNSCALKKTLLFRTFVVGDVSFIPFGAVPKQLQASMCEACIRRHKEVMAAGRKKMWDELPTFFGLPPWSELKNDL</sequence>
<dbReference type="AlphaFoldDB" id="A0AAW0DUP0"/>
<dbReference type="SMART" id="SM00225">
    <property type="entry name" value="BTB"/>
    <property type="match status" value="1"/>
</dbReference>
<dbReference type="CDD" id="cd18186">
    <property type="entry name" value="BTB_POZ_ZBTB_KLHL-like"/>
    <property type="match status" value="1"/>
</dbReference>
<dbReference type="InterPro" id="IPR011333">
    <property type="entry name" value="SKP1/BTB/POZ_sf"/>
</dbReference>
<organism evidence="2 3">
    <name type="scientific">Favolaschia claudopus</name>
    <dbReference type="NCBI Taxonomy" id="2862362"/>
    <lineage>
        <taxon>Eukaryota</taxon>
        <taxon>Fungi</taxon>
        <taxon>Dikarya</taxon>
        <taxon>Basidiomycota</taxon>
        <taxon>Agaricomycotina</taxon>
        <taxon>Agaricomycetes</taxon>
        <taxon>Agaricomycetidae</taxon>
        <taxon>Agaricales</taxon>
        <taxon>Marasmiineae</taxon>
        <taxon>Mycenaceae</taxon>
        <taxon>Favolaschia</taxon>
    </lineage>
</organism>
<dbReference type="EMBL" id="JAWWNJ010000005">
    <property type="protein sequence ID" value="KAK7055121.1"/>
    <property type="molecule type" value="Genomic_DNA"/>
</dbReference>
<dbReference type="InterPro" id="IPR000210">
    <property type="entry name" value="BTB/POZ_dom"/>
</dbReference>
<protein>
    <submittedName>
        <fullName evidence="2">BTB domain-containing protein</fullName>
    </submittedName>
</protein>
<evidence type="ECO:0000313" key="2">
    <source>
        <dbReference type="EMBL" id="KAK7055121.1"/>
    </source>
</evidence>
<feature type="domain" description="BTB" evidence="1">
    <location>
        <begin position="32"/>
        <end position="96"/>
    </location>
</feature>
<dbReference type="PROSITE" id="PS50097">
    <property type="entry name" value="BTB"/>
    <property type="match status" value="1"/>
</dbReference>
<dbReference type="Proteomes" id="UP001362999">
    <property type="component" value="Unassembled WGS sequence"/>
</dbReference>
<evidence type="ECO:0000313" key="3">
    <source>
        <dbReference type="Proteomes" id="UP001362999"/>
    </source>
</evidence>
<accession>A0AAW0DUP0</accession>
<keyword evidence="3" id="KW-1185">Reference proteome</keyword>
<name>A0AAW0DUP0_9AGAR</name>
<evidence type="ECO:0000259" key="1">
    <source>
        <dbReference type="PROSITE" id="PS50097"/>
    </source>
</evidence>
<comment type="caution">
    <text evidence="2">The sequence shown here is derived from an EMBL/GenBank/DDBJ whole genome shotgun (WGS) entry which is preliminary data.</text>
</comment>
<reference evidence="2 3" key="1">
    <citation type="journal article" date="2024" name="J Genomics">
        <title>Draft genome sequencing and assembly of Favolaschia claudopus CIRM-BRFM 2984 isolated from oak limbs.</title>
        <authorList>
            <person name="Navarro D."/>
            <person name="Drula E."/>
            <person name="Chaduli D."/>
            <person name="Cazenave R."/>
            <person name="Ahrendt S."/>
            <person name="Wang J."/>
            <person name="Lipzen A."/>
            <person name="Daum C."/>
            <person name="Barry K."/>
            <person name="Grigoriev I.V."/>
            <person name="Favel A."/>
            <person name="Rosso M.N."/>
            <person name="Martin F."/>
        </authorList>
    </citation>
    <scope>NUCLEOTIDE SEQUENCE [LARGE SCALE GENOMIC DNA]</scope>
    <source>
        <strain evidence="2 3">CIRM-BRFM 2984</strain>
    </source>
</reference>